<evidence type="ECO:0000313" key="2">
    <source>
        <dbReference type="EMBL" id="WAC12628.1"/>
    </source>
</evidence>
<dbReference type="Proteomes" id="UP001164653">
    <property type="component" value="Chromosome"/>
</dbReference>
<dbReference type="KEGG" id="dpf:ON006_01425"/>
<reference evidence="2" key="1">
    <citation type="submission" date="2022-11" db="EMBL/GenBank/DDBJ databases">
        <title>Dyadobacter pollutisoli sp. nov., isolated from plastic dumped soil.</title>
        <authorList>
            <person name="Kim J.M."/>
            <person name="Kim K.R."/>
            <person name="Lee J.K."/>
            <person name="Hao L."/>
            <person name="Jeon C.O."/>
        </authorList>
    </citation>
    <scope>NUCLEOTIDE SEQUENCE</scope>
    <source>
        <strain evidence="2">U1</strain>
    </source>
</reference>
<keyword evidence="1" id="KW-0732">Signal</keyword>
<dbReference type="AlphaFoldDB" id="A0A9E8NC77"/>
<organism evidence="2 3">
    <name type="scientific">Dyadobacter pollutisoli</name>
    <dbReference type="NCBI Taxonomy" id="2910158"/>
    <lineage>
        <taxon>Bacteria</taxon>
        <taxon>Pseudomonadati</taxon>
        <taxon>Bacteroidota</taxon>
        <taxon>Cytophagia</taxon>
        <taxon>Cytophagales</taxon>
        <taxon>Spirosomataceae</taxon>
        <taxon>Dyadobacter</taxon>
    </lineage>
</organism>
<evidence type="ECO:0000313" key="3">
    <source>
        <dbReference type="Proteomes" id="UP001164653"/>
    </source>
</evidence>
<name>A0A9E8NC77_9BACT</name>
<dbReference type="RefSeq" id="WP_244823328.1">
    <property type="nucleotide sequence ID" value="NZ_CP112998.1"/>
</dbReference>
<gene>
    <name evidence="2" type="ORF">ON006_01425</name>
</gene>
<keyword evidence="3" id="KW-1185">Reference proteome</keyword>
<dbReference type="EMBL" id="CP112998">
    <property type="protein sequence ID" value="WAC12628.1"/>
    <property type="molecule type" value="Genomic_DNA"/>
</dbReference>
<feature type="chain" id="PRO_5038507059" description="Secretion system C-terminal sorting domain-containing protein" evidence="1">
    <location>
        <begin position="23"/>
        <end position="128"/>
    </location>
</feature>
<sequence length="128" mass="13628">MKTLIASVLLTVSMAVSSNGFAQTNSASGAPNDDTKFSVVTGRNGKIDVTVIKSDGKTVSVKLVDKSGHTLASKMISKGEEATRTRFDLNQLPDGAYQVILIEGDNQQVKDIELNTQNTKTLRTVSLG</sequence>
<feature type="signal peptide" evidence="1">
    <location>
        <begin position="1"/>
        <end position="22"/>
    </location>
</feature>
<accession>A0A9E8NC77</accession>
<protein>
    <recommendedName>
        <fullName evidence="4">Secretion system C-terminal sorting domain-containing protein</fullName>
    </recommendedName>
</protein>
<evidence type="ECO:0000256" key="1">
    <source>
        <dbReference type="SAM" id="SignalP"/>
    </source>
</evidence>
<proteinExistence type="predicted"/>
<evidence type="ECO:0008006" key="4">
    <source>
        <dbReference type="Google" id="ProtNLM"/>
    </source>
</evidence>